<proteinExistence type="predicted"/>
<dbReference type="GO" id="GO:0005975">
    <property type="term" value="P:carbohydrate metabolic process"/>
    <property type="evidence" value="ECO:0007669"/>
    <property type="project" value="InterPro"/>
</dbReference>
<dbReference type="Gene3D" id="1.50.10.10">
    <property type="match status" value="1"/>
</dbReference>
<evidence type="ECO:0000313" key="5">
    <source>
        <dbReference type="Proteomes" id="UP000198605"/>
    </source>
</evidence>
<organism evidence="4 5">
    <name type="scientific">Micromonospora chersina</name>
    <dbReference type="NCBI Taxonomy" id="47854"/>
    <lineage>
        <taxon>Bacteria</taxon>
        <taxon>Bacillati</taxon>
        <taxon>Actinomycetota</taxon>
        <taxon>Actinomycetes</taxon>
        <taxon>Micromonosporales</taxon>
        <taxon>Micromonosporaceae</taxon>
        <taxon>Micromonospora</taxon>
    </lineage>
</organism>
<name>A0A1C6UN48_9ACTN</name>
<evidence type="ECO:0000259" key="3">
    <source>
        <dbReference type="Pfam" id="PF22422"/>
    </source>
</evidence>
<dbReference type="STRING" id="47854.GA0070603_2008"/>
<dbReference type="Pfam" id="PF22422">
    <property type="entry name" value="MGH1-like_GH"/>
    <property type="match status" value="1"/>
</dbReference>
<protein>
    <submittedName>
        <fullName evidence="4">Glycogen debranching enzyme (Alpha-1,6-glucosidase)</fullName>
    </submittedName>
</protein>
<dbReference type="AlphaFoldDB" id="A0A1C6UN48"/>
<dbReference type="Pfam" id="PF14742">
    <property type="entry name" value="GDE_N_bis"/>
    <property type="match status" value="1"/>
</dbReference>
<feature type="region of interest" description="Disordered" evidence="1">
    <location>
        <begin position="671"/>
        <end position="695"/>
    </location>
</feature>
<dbReference type="InterPro" id="IPR012341">
    <property type="entry name" value="6hp_glycosidase-like_sf"/>
</dbReference>
<keyword evidence="5" id="KW-1185">Reference proteome</keyword>
<dbReference type="InterPro" id="IPR032856">
    <property type="entry name" value="GDE_N_bis"/>
</dbReference>
<dbReference type="InterPro" id="IPR008928">
    <property type="entry name" value="6-hairpin_glycosidase_sf"/>
</dbReference>
<gene>
    <name evidence="4" type="ORF">GA0070603_2008</name>
</gene>
<accession>A0A1C6UN48</accession>
<dbReference type="GeneID" id="43278663"/>
<dbReference type="Proteomes" id="UP000198605">
    <property type="component" value="Unassembled WGS sequence"/>
</dbReference>
<dbReference type="InterPro" id="IPR054491">
    <property type="entry name" value="MGH1-like_GH"/>
</dbReference>
<dbReference type="EMBL" id="FMIB01000002">
    <property type="protein sequence ID" value="SCL55444.1"/>
    <property type="molecule type" value="Genomic_DNA"/>
</dbReference>
<dbReference type="OrthoDB" id="9759959at2"/>
<feature type="domain" description="Mannosylglycerate hydrolase MGH1-like glycoside hydrolase" evidence="3">
    <location>
        <begin position="435"/>
        <end position="590"/>
    </location>
</feature>
<feature type="domain" description="Putative glycogen debranching enzyme N-terminal" evidence="2">
    <location>
        <begin position="8"/>
        <end position="190"/>
    </location>
</feature>
<sequence length="695" mass="77197">MKQELVNIRAGNAFVLSDGQGDMEAAPYAPIGLFSFDTRFLSRWVLTVDGERLHALSRDELAYFETRFVLVPGAASHYVDADVSVIRHRSIDESFHERITVLNHSAEPAEFTVRMEIGSDFADTAEILRPGERRPEVVADPVHRQLRICYGRDRFARETFVSSTAPVEVDRRGMTFRIRVGPDGEWHTDLQVGMIIHGAGGRDLRASLESHREMVHHDMREDLARWFDHAPQLIADREPLMSAYRQALTDLASLRYTPLSYNERVPVGGLPWAMALYGRDALVTCLATLPFTPELTPATLRLLALLQGGQLDDYHDEEPGKILSELRYGEQAAFGEQPTAFYYGAADTTPLFVVLLDEYELWTGDTDLVRELRHPARMALDWLDEYGDSTGDGYLRYQPRNTVNGVANQTWRNSPGAIVDRHAVEPPYPRATCELQGYAYDAKVRGARLAREVWGDPGYADRLEAEAARLRERFDRDFWLPHRGYYALALTPDGQPVDALTSHLGHLLWSGIVEPERADAVAAHLSSPELFSGWGVRTYATGQRPYNPVGAHLGAVWPSDNALVAAGLRRYGYDAEAAQVVAGIFAVAETLGGSMPEVIAGYPRDVTKYPVQLPAAGRPQSWASGGLLMLLATMLGLRPCGENLLVNPCVPDGYGRIELLDVPGRWGRADSYGRDRSTGRRVRVGGATGERRTTG</sequence>
<evidence type="ECO:0000313" key="4">
    <source>
        <dbReference type="EMBL" id="SCL55444.1"/>
    </source>
</evidence>
<evidence type="ECO:0000259" key="2">
    <source>
        <dbReference type="Pfam" id="PF14742"/>
    </source>
</evidence>
<reference evidence="5" key="1">
    <citation type="submission" date="2016-06" db="EMBL/GenBank/DDBJ databases">
        <authorList>
            <person name="Varghese N."/>
            <person name="Submissions Spin"/>
        </authorList>
    </citation>
    <scope>NUCLEOTIDE SEQUENCE [LARGE SCALE GENOMIC DNA]</scope>
    <source>
        <strain evidence="5">DSM 44151</strain>
    </source>
</reference>
<evidence type="ECO:0000256" key="1">
    <source>
        <dbReference type="SAM" id="MobiDB-lite"/>
    </source>
</evidence>
<dbReference type="RefSeq" id="WP_091310652.1">
    <property type="nucleotide sequence ID" value="NZ_FMIB01000002.1"/>
</dbReference>
<dbReference type="SUPFAM" id="SSF48208">
    <property type="entry name" value="Six-hairpin glycosidases"/>
    <property type="match status" value="1"/>
</dbReference>